<dbReference type="EMBL" id="HBUF01556614">
    <property type="protein sequence ID" value="CAG6760504.1"/>
    <property type="molecule type" value="Transcribed_RNA"/>
</dbReference>
<accession>A0A8D9A6D6</accession>
<protein>
    <submittedName>
        <fullName evidence="1">Uncharacterized protein</fullName>
    </submittedName>
</protein>
<organism evidence="1">
    <name type="scientific">Cacopsylla melanoneura</name>
    <dbReference type="NCBI Taxonomy" id="428564"/>
    <lineage>
        <taxon>Eukaryota</taxon>
        <taxon>Metazoa</taxon>
        <taxon>Ecdysozoa</taxon>
        <taxon>Arthropoda</taxon>
        <taxon>Hexapoda</taxon>
        <taxon>Insecta</taxon>
        <taxon>Pterygota</taxon>
        <taxon>Neoptera</taxon>
        <taxon>Paraneoptera</taxon>
        <taxon>Hemiptera</taxon>
        <taxon>Sternorrhyncha</taxon>
        <taxon>Psylloidea</taxon>
        <taxon>Psyllidae</taxon>
        <taxon>Psyllinae</taxon>
        <taxon>Cacopsylla</taxon>
    </lineage>
</organism>
<sequence length="104" mass="12540">MDLHKITESSIKYYTLCSDEKMNIFSLKTENEYFLTSFSERKRKKLKLKNRWVYKSNIKPNHFTKLKQTEKKLVPIRDRVPQSIKGVWHSVALTWVYIRQALAF</sequence>
<dbReference type="AlphaFoldDB" id="A0A8D9A6D6"/>
<name>A0A8D9A6D6_9HEMI</name>
<proteinExistence type="predicted"/>
<evidence type="ECO:0000313" key="1">
    <source>
        <dbReference type="EMBL" id="CAG6760504.1"/>
    </source>
</evidence>
<reference evidence="1" key="1">
    <citation type="submission" date="2021-05" db="EMBL/GenBank/DDBJ databases">
        <authorList>
            <person name="Alioto T."/>
            <person name="Alioto T."/>
            <person name="Gomez Garrido J."/>
        </authorList>
    </citation>
    <scope>NUCLEOTIDE SEQUENCE</scope>
</reference>